<keyword evidence="1" id="KW-1133">Transmembrane helix</keyword>
<protein>
    <submittedName>
        <fullName evidence="2">Predicted protein</fullName>
    </submittedName>
</protein>
<name>E4ZN53_LEPMJ</name>
<dbReference type="HOGENOM" id="CLU_2942186_0_0_1"/>
<keyword evidence="1" id="KW-0472">Membrane</keyword>
<accession>E4ZN53</accession>
<dbReference type="VEuPathDB" id="FungiDB:LEMA_P053620.1"/>
<keyword evidence="3" id="KW-1185">Reference proteome</keyword>
<gene>
    <name evidence="2" type="ORF">LEMA_P053620.1</name>
</gene>
<dbReference type="InParanoid" id="E4ZN53"/>
<dbReference type="Proteomes" id="UP000002668">
    <property type="component" value="Genome"/>
</dbReference>
<feature type="transmembrane region" description="Helical" evidence="1">
    <location>
        <begin position="6"/>
        <end position="24"/>
    </location>
</feature>
<evidence type="ECO:0000256" key="1">
    <source>
        <dbReference type="SAM" id="Phobius"/>
    </source>
</evidence>
<organism evidence="3">
    <name type="scientific">Leptosphaeria maculans (strain JN3 / isolate v23.1.3 / race Av1-4-5-6-7-8)</name>
    <name type="common">Blackleg fungus</name>
    <name type="synonym">Phoma lingam</name>
    <dbReference type="NCBI Taxonomy" id="985895"/>
    <lineage>
        <taxon>Eukaryota</taxon>
        <taxon>Fungi</taxon>
        <taxon>Dikarya</taxon>
        <taxon>Ascomycota</taxon>
        <taxon>Pezizomycotina</taxon>
        <taxon>Dothideomycetes</taxon>
        <taxon>Pleosporomycetidae</taxon>
        <taxon>Pleosporales</taxon>
        <taxon>Pleosporineae</taxon>
        <taxon>Leptosphaeriaceae</taxon>
        <taxon>Plenodomus</taxon>
        <taxon>Plenodomus lingam/Leptosphaeria maculans species complex</taxon>
    </lineage>
</organism>
<evidence type="ECO:0000313" key="2">
    <source>
        <dbReference type="EMBL" id="CBX92656.1"/>
    </source>
</evidence>
<proteinExistence type="predicted"/>
<dbReference type="AlphaFoldDB" id="E4ZN53"/>
<feature type="transmembrane region" description="Helical" evidence="1">
    <location>
        <begin position="36"/>
        <end position="58"/>
    </location>
</feature>
<reference evidence="3" key="1">
    <citation type="journal article" date="2011" name="Nat. Commun.">
        <title>Effector diversification within compartments of the Leptosphaeria maculans genome affected by Repeat-Induced Point mutations.</title>
        <authorList>
            <person name="Rouxel T."/>
            <person name="Grandaubert J."/>
            <person name="Hane J.K."/>
            <person name="Hoede C."/>
            <person name="van de Wouw A.P."/>
            <person name="Couloux A."/>
            <person name="Dominguez V."/>
            <person name="Anthouard V."/>
            <person name="Bally P."/>
            <person name="Bourras S."/>
            <person name="Cozijnsen A.J."/>
            <person name="Ciuffetti L.M."/>
            <person name="Degrave A."/>
            <person name="Dilmaghani A."/>
            <person name="Duret L."/>
            <person name="Fudal I."/>
            <person name="Goodwin S.B."/>
            <person name="Gout L."/>
            <person name="Glaser N."/>
            <person name="Linglin J."/>
            <person name="Kema G.H.J."/>
            <person name="Lapalu N."/>
            <person name="Lawrence C.B."/>
            <person name="May K."/>
            <person name="Meyer M."/>
            <person name="Ollivier B."/>
            <person name="Poulain J."/>
            <person name="Schoch C.L."/>
            <person name="Simon A."/>
            <person name="Spatafora J.W."/>
            <person name="Stachowiak A."/>
            <person name="Turgeon B.G."/>
            <person name="Tyler B.M."/>
            <person name="Vincent D."/>
            <person name="Weissenbach J."/>
            <person name="Amselem J."/>
            <person name="Quesneville H."/>
            <person name="Oliver R.P."/>
            <person name="Wincker P."/>
            <person name="Balesdent M.-H."/>
            <person name="Howlett B.J."/>
        </authorList>
    </citation>
    <scope>NUCLEOTIDE SEQUENCE [LARGE SCALE GENOMIC DNA]</scope>
    <source>
        <strain evidence="3">JN3 / isolate v23.1.3 / race Av1-4-5-6-7-8</strain>
    </source>
</reference>
<dbReference type="EMBL" id="FP929094">
    <property type="protein sequence ID" value="CBX92656.1"/>
    <property type="molecule type" value="Genomic_DNA"/>
</dbReference>
<keyword evidence="1" id="KW-0812">Transmembrane</keyword>
<sequence>MACSVAGYRIYIFFFTVLDLGFFLPLGTWTLHLRDFGVVFCDFVWGCCCVLCDLGGVLTL</sequence>
<evidence type="ECO:0000313" key="3">
    <source>
        <dbReference type="Proteomes" id="UP000002668"/>
    </source>
</evidence>